<evidence type="ECO:0008006" key="4">
    <source>
        <dbReference type="Google" id="ProtNLM"/>
    </source>
</evidence>
<keyword evidence="3" id="KW-1185">Reference proteome</keyword>
<name>A0A504J0K0_9FLAO</name>
<feature type="signal peptide" evidence="1">
    <location>
        <begin position="1"/>
        <end position="19"/>
    </location>
</feature>
<dbReference type="OrthoDB" id="1454538at2"/>
<dbReference type="EMBL" id="VFWZ01000006">
    <property type="protein sequence ID" value="TPN83934.1"/>
    <property type="molecule type" value="Genomic_DNA"/>
</dbReference>
<evidence type="ECO:0000256" key="1">
    <source>
        <dbReference type="SAM" id="SignalP"/>
    </source>
</evidence>
<dbReference type="RefSeq" id="WP_140595242.1">
    <property type="nucleotide sequence ID" value="NZ_VFWZ01000006.1"/>
</dbReference>
<protein>
    <recommendedName>
        <fullName evidence="4">SH3 domain-containing protein</fullName>
    </recommendedName>
</protein>
<proteinExistence type="predicted"/>
<reference evidence="2 3" key="1">
    <citation type="submission" date="2019-06" db="EMBL/GenBank/DDBJ databases">
        <authorList>
            <person name="Meng X."/>
        </authorList>
    </citation>
    <scope>NUCLEOTIDE SEQUENCE [LARGE SCALE GENOMIC DNA]</scope>
    <source>
        <strain evidence="2 3">M625</strain>
    </source>
</reference>
<feature type="chain" id="PRO_5021337169" description="SH3 domain-containing protein" evidence="1">
    <location>
        <begin position="20"/>
        <end position="466"/>
    </location>
</feature>
<sequence>MNFRVVLLLLLLINTISSAQESVHPSIYYKDAHLFWKNFPAISEDGSNYLIIYNQYSCCVDTGNILQQRSTDTEEIVKEIVLSPDETKGLEFSTKKKMTILKQVENVLNETKYYSLVKVEKPEQIQNKGSNAFAIRAKLNSQSFTSESFSLPPSELHGFCCTGNYDSQENCAIDQSLHDVWFSKKHNVFLVQSGVWHSADGCDDGPYYKIVPFANEKRHDVTTFDEGLNDKLTILGNRIWVRSEPISGKLVFTANDGDVCRIIDKGERQTIGLITDYWYQIVFKNKKGWVFGSQTSIKQEKTIASFKTYLAEVLETYFFGKRFDVLMHRSEVKPLKHKDIGYFRLYNPGITCNIEFYENSKSYRKEEYPEIPEVTYFENKMPINGFCEESKSPDGVYFTTVNEFPSYVILSDEFTNKKIDLQDKYNRGTKMKAVILHNKMIIKTLYFVALDNHWWLVVVDDCDCSA</sequence>
<dbReference type="Proteomes" id="UP000315540">
    <property type="component" value="Unassembled WGS sequence"/>
</dbReference>
<gene>
    <name evidence="2" type="ORF">FHK87_18390</name>
</gene>
<evidence type="ECO:0000313" key="3">
    <source>
        <dbReference type="Proteomes" id="UP000315540"/>
    </source>
</evidence>
<dbReference type="AlphaFoldDB" id="A0A504J0K0"/>
<evidence type="ECO:0000313" key="2">
    <source>
        <dbReference type="EMBL" id="TPN83934.1"/>
    </source>
</evidence>
<organism evidence="2 3">
    <name type="scientific">Aquimarina algicola</name>
    <dbReference type="NCBI Taxonomy" id="2589995"/>
    <lineage>
        <taxon>Bacteria</taxon>
        <taxon>Pseudomonadati</taxon>
        <taxon>Bacteroidota</taxon>
        <taxon>Flavobacteriia</taxon>
        <taxon>Flavobacteriales</taxon>
        <taxon>Flavobacteriaceae</taxon>
        <taxon>Aquimarina</taxon>
    </lineage>
</organism>
<keyword evidence="1" id="KW-0732">Signal</keyword>
<dbReference type="Gene3D" id="2.30.30.40">
    <property type="entry name" value="SH3 Domains"/>
    <property type="match status" value="1"/>
</dbReference>
<comment type="caution">
    <text evidence="2">The sequence shown here is derived from an EMBL/GenBank/DDBJ whole genome shotgun (WGS) entry which is preliminary data.</text>
</comment>
<accession>A0A504J0K0</accession>